<dbReference type="AlphaFoldDB" id="A0A1X6PD48"/>
<feature type="transmembrane region" description="Helical" evidence="1">
    <location>
        <begin position="141"/>
        <end position="162"/>
    </location>
</feature>
<evidence type="ECO:0000313" key="3">
    <source>
        <dbReference type="Proteomes" id="UP000218209"/>
    </source>
</evidence>
<keyword evidence="3" id="KW-1185">Reference proteome</keyword>
<keyword evidence="1" id="KW-0472">Membrane</keyword>
<gene>
    <name evidence="2" type="ORF">BU14_0098s0027</name>
</gene>
<feature type="transmembrane region" description="Helical" evidence="1">
    <location>
        <begin position="99"/>
        <end position="121"/>
    </location>
</feature>
<name>A0A1X6PD48_PORUM</name>
<organism evidence="2 3">
    <name type="scientific">Porphyra umbilicalis</name>
    <name type="common">Purple laver</name>
    <name type="synonym">Red alga</name>
    <dbReference type="NCBI Taxonomy" id="2786"/>
    <lineage>
        <taxon>Eukaryota</taxon>
        <taxon>Rhodophyta</taxon>
        <taxon>Bangiophyceae</taxon>
        <taxon>Bangiales</taxon>
        <taxon>Bangiaceae</taxon>
        <taxon>Porphyra</taxon>
    </lineage>
</organism>
<keyword evidence="1" id="KW-1133">Transmembrane helix</keyword>
<accession>A0A1X6PD48</accession>
<keyword evidence="1" id="KW-0812">Transmembrane</keyword>
<proteinExistence type="predicted"/>
<dbReference type="Proteomes" id="UP000218209">
    <property type="component" value="Unassembled WGS sequence"/>
</dbReference>
<protein>
    <submittedName>
        <fullName evidence="2">Uncharacterized protein</fullName>
    </submittedName>
</protein>
<feature type="transmembrane region" description="Helical" evidence="1">
    <location>
        <begin position="73"/>
        <end position="92"/>
    </location>
</feature>
<reference evidence="2 3" key="1">
    <citation type="submission" date="2017-03" db="EMBL/GenBank/DDBJ databases">
        <title>WGS assembly of Porphyra umbilicalis.</title>
        <authorList>
            <person name="Brawley S.H."/>
            <person name="Blouin N.A."/>
            <person name="Ficko-Blean E."/>
            <person name="Wheeler G.L."/>
            <person name="Lohr M."/>
            <person name="Goodson H.V."/>
            <person name="Jenkins J.W."/>
            <person name="Blaby-Haas C.E."/>
            <person name="Helliwell K.E."/>
            <person name="Chan C."/>
            <person name="Marriage T."/>
            <person name="Bhattacharya D."/>
            <person name="Klein A.S."/>
            <person name="Badis Y."/>
            <person name="Brodie J."/>
            <person name="Cao Y."/>
            <person name="Collen J."/>
            <person name="Dittami S.M."/>
            <person name="Gachon C.M."/>
            <person name="Green B.R."/>
            <person name="Karpowicz S."/>
            <person name="Kim J.W."/>
            <person name="Kudahl U."/>
            <person name="Lin S."/>
            <person name="Michel G."/>
            <person name="Mittag M."/>
            <person name="Olson B.J."/>
            <person name="Pangilinan J."/>
            <person name="Peng Y."/>
            <person name="Qiu H."/>
            <person name="Shu S."/>
            <person name="Singer J.T."/>
            <person name="Smith A.G."/>
            <person name="Sprecher B.N."/>
            <person name="Wagner V."/>
            <person name="Wang W."/>
            <person name="Wang Z.-Y."/>
            <person name="Yan J."/>
            <person name="Yarish C."/>
            <person name="Zoeuner-Riek S."/>
            <person name="Zhuang Y."/>
            <person name="Zou Y."/>
            <person name="Lindquist E.A."/>
            <person name="Grimwood J."/>
            <person name="Barry K."/>
            <person name="Rokhsar D.S."/>
            <person name="Schmutz J."/>
            <person name="Stiller J.W."/>
            <person name="Grossman A.R."/>
            <person name="Prochnik S.E."/>
        </authorList>
    </citation>
    <scope>NUCLEOTIDE SEQUENCE [LARGE SCALE GENOMIC DNA]</scope>
    <source>
        <strain evidence="2">4086291</strain>
    </source>
</reference>
<sequence length="195" mass="19924">MPPIARAVTGPHEDELDGSRSARTLWALGAIFAQLVVTNALFVAVVLSTLSALVPHLRLIESLAPDGSVVGGWRVVAALAVGGGAAAVELALDSVAYRLGVVALGEAILMGYLALSSVGVGAPAALTDGSLLGGRMDFGKLTVLCMGMGAWYAGCGVVAMGFQRTRNAVATRFERWQYTKSVLGGSGSAFVADFA</sequence>
<evidence type="ECO:0000313" key="2">
    <source>
        <dbReference type="EMBL" id="OSX78801.1"/>
    </source>
</evidence>
<dbReference type="EMBL" id="KV918804">
    <property type="protein sequence ID" value="OSX78801.1"/>
    <property type="molecule type" value="Genomic_DNA"/>
</dbReference>
<evidence type="ECO:0000256" key="1">
    <source>
        <dbReference type="SAM" id="Phobius"/>
    </source>
</evidence>
<feature type="transmembrane region" description="Helical" evidence="1">
    <location>
        <begin position="25"/>
        <end position="53"/>
    </location>
</feature>